<protein>
    <submittedName>
        <fullName evidence="2">Uncharacterized protein</fullName>
    </submittedName>
</protein>
<accession>A0ABT6CC93</accession>
<feature type="region of interest" description="Disordered" evidence="1">
    <location>
        <begin position="1"/>
        <end position="28"/>
    </location>
</feature>
<dbReference type="EMBL" id="JAROAV010000057">
    <property type="protein sequence ID" value="MDF8266525.1"/>
    <property type="molecule type" value="Genomic_DNA"/>
</dbReference>
<dbReference type="RefSeq" id="WP_277193736.1">
    <property type="nucleotide sequence ID" value="NZ_JAROAV010000057.1"/>
</dbReference>
<sequence length="59" mass="6065">MVRSNPSAISLLGRGPQPGPVGGTPYGGVVTDLSETRSIRCCPLPRVLVAEGPHDIGEP</sequence>
<reference evidence="2 3" key="1">
    <citation type="submission" date="2023-03" db="EMBL/GenBank/DDBJ databases">
        <title>YIM 133296 draft genome.</title>
        <authorList>
            <person name="Xiong L."/>
        </authorList>
    </citation>
    <scope>NUCLEOTIDE SEQUENCE [LARGE SCALE GENOMIC DNA]</scope>
    <source>
        <strain evidence="2 3">YIM 133296</strain>
    </source>
</reference>
<evidence type="ECO:0000313" key="3">
    <source>
        <dbReference type="Proteomes" id="UP001528912"/>
    </source>
</evidence>
<gene>
    <name evidence="2" type="ORF">P4R38_19930</name>
</gene>
<proteinExistence type="predicted"/>
<evidence type="ECO:0000256" key="1">
    <source>
        <dbReference type="SAM" id="MobiDB-lite"/>
    </source>
</evidence>
<organism evidence="2 3">
    <name type="scientific">Luteipulveratus flavus</name>
    <dbReference type="NCBI Taxonomy" id="3031728"/>
    <lineage>
        <taxon>Bacteria</taxon>
        <taxon>Bacillati</taxon>
        <taxon>Actinomycetota</taxon>
        <taxon>Actinomycetes</taxon>
        <taxon>Micrococcales</taxon>
        <taxon>Dermacoccaceae</taxon>
        <taxon>Luteipulveratus</taxon>
    </lineage>
</organism>
<keyword evidence="3" id="KW-1185">Reference proteome</keyword>
<evidence type="ECO:0000313" key="2">
    <source>
        <dbReference type="EMBL" id="MDF8266525.1"/>
    </source>
</evidence>
<name>A0ABT6CC93_9MICO</name>
<comment type="caution">
    <text evidence="2">The sequence shown here is derived from an EMBL/GenBank/DDBJ whole genome shotgun (WGS) entry which is preliminary data.</text>
</comment>
<dbReference type="Proteomes" id="UP001528912">
    <property type="component" value="Unassembled WGS sequence"/>
</dbReference>